<gene>
    <name evidence="2" type="ORF">Anapl_06981</name>
</gene>
<evidence type="ECO:0000256" key="1">
    <source>
        <dbReference type="SAM" id="MobiDB-lite"/>
    </source>
</evidence>
<feature type="region of interest" description="Disordered" evidence="1">
    <location>
        <begin position="622"/>
        <end position="654"/>
    </location>
</feature>
<dbReference type="EMBL" id="KB742424">
    <property type="protein sequence ID" value="EOB08728.1"/>
    <property type="molecule type" value="Genomic_DNA"/>
</dbReference>
<feature type="compositionally biased region" description="Polar residues" evidence="1">
    <location>
        <begin position="1"/>
        <end position="13"/>
    </location>
</feature>
<feature type="compositionally biased region" description="Polar residues" evidence="1">
    <location>
        <begin position="76"/>
        <end position="87"/>
    </location>
</feature>
<evidence type="ECO:0000313" key="3">
    <source>
        <dbReference type="Proteomes" id="UP000296049"/>
    </source>
</evidence>
<feature type="region of interest" description="Disordered" evidence="1">
    <location>
        <begin position="1"/>
        <end position="87"/>
    </location>
</feature>
<organism evidence="2 3">
    <name type="scientific">Anas platyrhynchos</name>
    <name type="common">Mallard</name>
    <name type="synonym">Anas boschas</name>
    <dbReference type="NCBI Taxonomy" id="8839"/>
    <lineage>
        <taxon>Eukaryota</taxon>
        <taxon>Metazoa</taxon>
        <taxon>Chordata</taxon>
        <taxon>Craniata</taxon>
        <taxon>Vertebrata</taxon>
        <taxon>Euteleostomi</taxon>
        <taxon>Archelosauria</taxon>
        <taxon>Archosauria</taxon>
        <taxon>Dinosauria</taxon>
        <taxon>Saurischia</taxon>
        <taxon>Theropoda</taxon>
        <taxon>Coelurosauria</taxon>
        <taxon>Aves</taxon>
        <taxon>Neognathae</taxon>
        <taxon>Galloanserae</taxon>
        <taxon>Anseriformes</taxon>
        <taxon>Anatidae</taxon>
        <taxon>Anatinae</taxon>
        <taxon>Anas</taxon>
    </lineage>
</organism>
<keyword evidence="3" id="KW-1185">Reference proteome</keyword>
<reference evidence="3" key="1">
    <citation type="journal article" date="2013" name="Nat. Genet.">
        <title>The duck genome and transcriptome provide insight into an avian influenza virus reservoir species.</title>
        <authorList>
            <person name="Huang Y."/>
            <person name="Li Y."/>
            <person name="Burt D.W."/>
            <person name="Chen H."/>
            <person name="Zhang Y."/>
            <person name="Qian W."/>
            <person name="Kim H."/>
            <person name="Gan S."/>
            <person name="Zhao Y."/>
            <person name="Li J."/>
            <person name="Yi K."/>
            <person name="Feng H."/>
            <person name="Zhu P."/>
            <person name="Li B."/>
            <person name="Liu Q."/>
            <person name="Fairley S."/>
            <person name="Magor K.E."/>
            <person name="Du Z."/>
            <person name="Hu X."/>
            <person name="Goodman L."/>
            <person name="Tafer H."/>
            <person name="Vignal A."/>
            <person name="Lee T."/>
            <person name="Kim K.W."/>
            <person name="Sheng Z."/>
            <person name="An Y."/>
            <person name="Searle S."/>
            <person name="Herrero J."/>
            <person name="Groenen M.A."/>
            <person name="Crooijmans R.P."/>
            <person name="Faraut T."/>
            <person name="Cai Q."/>
            <person name="Webster R.G."/>
            <person name="Aldridge J.R."/>
            <person name="Warren W.C."/>
            <person name="Bartschat S."/>
            <person name="Kehr S."/>
            <person name="Marz M."/>
            <person name="Stadler P.F."/>
            <person name="Smith J."/>
            <person name="Kraus R.H."/>
            <person name="Zhao Y."/>
            <person name="Ren L."/>
            <person name="Fei J."/>
            <person name="Morisson M."/>
            <person name="Kaiser P."/>
            <person name="Griffin D.K."/>
            <person name="Rao M."/>
            <person name="Pitel F."/>
            <person name="Wang J."/>
            <person name="Li N."/>
        </authorList>
    </citation>
    <scope>NUCLEOTIDE SEQUENCE [LARGE SCALE GENOMIC DNA]</scope>
</reference>
<dbReference type="AlphaFoldDB" id="R0M7Q5"/>
<sequence length="732" mass="78590">MEAVQDTSSSLPAQSGGKQGGCSACERREGRGTPSVPGEWERGDKASPVGATKPCQKRKGGELASLFTAPTREASEPTTSISPLPVSNSPLQRLLLATGLGTGHQDSQPLGLTPDDPSLHAREPQISWYTIPSTLTSALKHTIHPYGTVLPAHGLHTSHSGRFYVVLAASRVFHFPHQQDTELLFSRHDRNSTSDSVSETILLICNSTRSICLPLPAESTADQMNTSPGKFNKAGISLGNRHPDKYSRTKTPTLVPVKLPYHRGAAGARAAPRYNSYFGPLPLKENKTISDSTLALELFGFYKECLCAREMATLWFFLTALVYSSGGKPRGLREPRAASPPVPDVPKAGLCGRCSDSSTEGFFVCSLATCDIQDDDKRNSTQEDTVNAVSNKTIRNEGKPSKVQLIQAAKKAAHGRVRSRLFKAFLPFPPIPATNENRSSDRAATQRAVQQMDFSSCELYGGVMGFGGQAGPPCRAGYRHAYRVLWDSGDRLGHLAMQVMGTHTARCSLPPSPWVPLPHPHVRDLPRSQATPEVPKLPSRSRNASTRGVWGDVALAAVVPRALEEGLAEGVALGEVLDEAGVGAELGAEVHAGLEPDLVEEPEGALRAEDAAGVELAQRLPSQVPAKGQAERMRESSSKRGQFETNKRSRKRACHSQKIIEEKAGTVTLMAFASFSAQDGWDSLNRHLQSDSLSAELPGASDTSFDSIPVCATQVPVLGYGATHLNQTKLGA</sequence>
<feature type="compositionally biased region" description="Basic and acidic residues" evidence="1">
    <location>
        <begin position="629"/>
        <end position="647"/>
    </location>
</feature>
<proteinExistence type="predicted"/>
<evidence type="ECO:0000313" key="2">
    <source>
        <dbReference type="EMBL" id="EOB08728.1"/>
    </source>
</evidence>
<name>R0M7Q5_ANAPL</name>
<accession>R0M7Q5</accession>
<protein>
    <submittedName>
        <fullName evidence="2">Uncharacterized protein</fullName>
    </submittedName>
</protein>
<dbReference type="Proteomes" id="UP000296049">
    <property type="component" value="Unassembled WGS sequence"/>
</dbReference>